<dbReference type="EMBL" id="CAADRP010000377">
    <property type="protein sequence ID" value="VFU27556.1"/>
    <property type="molecule type" value="Genomic_DNA"/>
</dbReference>
<dbReference type="InterPro" id="IPR029472">
    <property type="entry name" value="Copia-like_N"/>
</dbReference>
<dbReference type="PANTHER" id="PTHR37610:SF40">
    <property type="entry name" value="OS01G0909600 PROTEIN"/>
    <property type="match status" value="1"/>
</dbReference>
<reference evidence="4" key="1">
    <citation type="submission" date="2019-03" db="EMBL/GenBank/DDBJ databases">
        <authorList>
            <person name="Mank J."/>
            <person name="Almeida P."/>
        </authorList>
    </citation>
    <scope>NUCLEOTIDE SEQUENCE</scope>
    <source>
        <strain evidence="4">78183</strain>
    </source>
</reference>
<proteinExistence type="predicted"/>
<dbReference type="InterPro" id="IPR005162">
    <property type="entry name" value="Retrotrans_gag_dom"/>
</dbReference>
<evidence type="ECO:0000256" key="1">
    <source>
        <dbReference type="SAM" id="MobiDB-lite"/>
    </source>
</evidence>
<feature type="region of interest" description="Disordered" evidence="1">
    <location>
        <begin position="1"/>
        <end position="25"/>
    </location>
</feature>
<evidence type="ECO:0000259" key="2">
    <source>
        <dbReference type="Pfam" id="PF03732"/>
    </source>
</evidence>
<protein>
    <recommendedName>
        <fullName evidence="5">Retrotransposon Copia-like N-terminal domain-containing protein</fullName>
    </recommendedName>
</protein>
<feature type="domain" description="Retrotransposon gag" evidence="2">
    <location>
        <begin position="101"/>
        <end position="207"/>
    </location>
</feature>
<sequence>MDNNTDSTSINQNSTPETTLQNTSTLTIDPSDPLFIHTSDHPSMNLVPKALDGTNYAMWRRSMLISLSAKNKMGFINGTIITPTENDPKYMLWQRCNDLVLSWILNSLNQEIANSVLYVETPSEIWVDLQERFSQGNFSHHYQIQRSIVELQQNQDSIFTYYTKLKTLWDELKMSSPVIQCSCGGMKQLTNNEEKMRLSQFLMGLNESYSAIRGQIMLMQSLPTVKKAYSLLCEEKKQRGMAEHKINEQVHAMNVKRTGSVPQNRKWMPGSSTNQGPRKRLHCTYCEGTTYTVDKCFYLIGFPVGHALPGKNIQPQNRSQKINAIQTVTDTLHNKVSHTPAQPLQLTADELSQIKAFLQEKSTASANYSGNNNSCNSSNQHVEFLQWIIDSGATNHIATSVTDEEITPTYLNTGSANISKDLHVHDVLCAPSFQDLATKKMIGLGKLSEGLYYLMPQSQSRLTAPNTCQVTLSSTSCGTTDWDTHQHYLLSSCRNNPSFTYDSQHSCEVCPLAKQTRLLFPKSSIQSIKIFELIHCDIWGHTNLKHIRVHTTS</sequence>
<organism evidence="4">
    <name type="scientific">Salix viminalis</name>
    <name type="common">Common osier</name>
    <name type="synonym">Basket willow</name>
    <dbReference type="NCBI Taxonomy" id="40686"/>
    <lineage>
        <taxon>Eukaryota</taxon>
        <taxon>Viridiplantae</taxon>
        <taxon>Streptophyta</taxon>
        <taxon>Embryophyta</taxon>
        <taxon>Tracheophyta</taxon>
        <taxon>Spermatophyta</taxon>
        <taxon>Magnoliopsida</taxon>
        <taxon>eudicotyledons</taxon>
        <taxon>Gunneridae</taxon>
        <taxon>Pentapetalae</taxon>
        <taxon>rosids</taxon>
        <taxon>fabids</taxon>
        <taxon>Malpighiales</taxon>
        <taxon>Salicaceae</taxon>
        <taxon>Saliceae</taxon>
        <taxon>Salix</taxon>
    </lineage>
</organism>
<evidence type="ECO:0008006" key="5">
    <source>
        <dbReference type="Google" id="ProtNLM"/>
    </source>
</evidence>
<evidence type="ECO:0000313" key="4">
    <source>
        <dbReference type="EMBL" id="VFU27556.1"/>
    </source>
</evidence>
<name>A0A6N2KIH2_SALVM</name>
<evidence type="ECO:0000259" key="3">
    <source>
        <dbReference type="Pfam" id="PF14244"/>
    </source>
</evidence>
<feature type="domain" description="Retrotransposon Copia-like N-terminal" evidence="3">
    <location>
        <begin position="37"/>
        <end position="83"/>
    </location>
</feature>
<dbReference type="Pfam" id="PF14244">
    <property type="entry name" value="Retrotran_gag_3"/>
    <property type="match status" value="1"/>
</dbReference>
<dbReference type="PANTHER" id="PTHR37610">
    <property type="entry name" value="CCHC-TYPE DOMAIN-CONTAINING PROTEIN"/>
    <property type="match status" value="1"/>
</dbReference>
<dbReference type="Pfam" id="PF03732">
    <property type="entry name" value="Retrotrans_gag"/>
    <property type="match status" value="1"/>
</dbReference>
<accession>A0A6N2KIH2</accession>
<gene>
    <name evidence="4" type="ORF">SVIM_LOCUS83645</name>
</gene>
<dbReference type="AlphaFoldDB" id="A0A6N2KIH2"/>